<keyword evidence="5" id="KW-1185">Reference proteome</keyword>
<comment type="subcellular location">
    <subcellularLocation>
        <location evidence="1">Mitochondrion</location>
    </subcellularLocation>
</comment>
<name>A0A8J5QD80_9ASCO</name>
<dbReference type="InterPro" id="IPR007741">
    <property type="entry name" value="Ribosomal_mL43/mS25/NADH_DH"/>
</dbReference>
<dbReference type="Proteomes" id="UP000694255">
    <property type="component" value="Unassembled WGS sequence"/>
</dbReference>
<organism evidence="4 5">
    <name type="scientific">[Candida] subhashii</name>
    <dbReference type="NCBI Taxonomy" id="561895"/>
    <lineage>
        <taxon>Eukaryota</taxon>
        <taxon>Fungi</taxon>
        <taxon>Dikarya</taxon>
        <taxon>Ascomycota</taxon>
        <taxon>Saccharomycotina</taxon>
        <taxon>Pichiomycetes</taxon>
        <taxon>Debaryomycetaceae</taxon>
        <taxon>Spathaspora</taxon>
    </lineage>
</organism>
<dbReference type="AlphaFoldDB" id="A0A8J5QD80"/>
<dbReference type="RefSeq" id="XP_049260846.1">
    <property type="nucleotide sequence ID" value="XM_049409992.1"/>
</dbReference>
<reference evidence="4 5" key="1">
    <citation type="journal article" date="2021" name="DNA Res.">
        <title>Genome analysis of Candida subhashii reveals its hybrid nature and dual mitochondrial genome conformations.</title>
        <authorList>
            <person name="Mixao V."/>
            <person name="Hegedusova E."/>
            <person name="Saus E."/>
            <person name="Pryszcz L.P."/>
            <person name="Cillingova A."/>
            <person name="Nosek J."/>
            <person name="Gabaldon T."/>
        </authorList>
    </citation>
    <scope>NUCLEOTIDE SEQUENCE [LARGE SCALE GENOMIC DNA]</scope>
    <source>
        <strain evidence="4 5">CBS 10753</strain>
    </source>
</reference>
<dbReference type="GeneID" id="73472679"/>
<protein>
    <submittedName>
        <fullName evidence="4">MRP49</fullName>
    </submittedName>
</protein>
<dbReference type="OrthoDB" id="1696305at2759"/>
<evidence type="ECO:0000256" key="1">
    <source>
        <dbReference type="ARBA" id="ARBA00004173"/>
    </source>
</evidence>
<dbReference type="EMBL" id="JAGSYN010000276">
    <property type="protein sequence ID" value="KAG7660613.1"/>
    <property type="molecule type" value="Genomic_DNA"/>
</dbReference>
<dbReference type="GO" id="GO:0005739">
    <property type="term" value="C:mitochondrion"/>
    <property type="evidence" value="ECO:0007669"/>
    <property type="project" value="UniProtKB-SubCell"/>
</dbReference>
<gene>
    <name evidence="4" type="ORF">J8A68_005879</name>
</gene>
<proteinExistence type="predicted"/>
<evidence type="ECO:0000256" key="2">
    <source>
        <dbReference type="ARBA" id="ARBA00023128"/>
    </source>
</evidence>
<keyword evidence="2" id="KW-0496">Mitochondrion</keyword>
<evidence type="ECO:0000259" key="3">
    <source>
        <dbReference type="SMART" id="SM00916"/>
    </source>
</evidence>
<dbReference type="SMART" id="SM00916">
    <property type="entry name" value="L51_S25_CI-B8"/>
    <property type="match status" value="1"/>
</dbReference>
<comment type="caution">
    <text evidence="4">The sequence shown here is derived from an EMBL/GenBank/DDBJ whole genome shotgun (WGS) entry which is preliminary data.</text>
</comment>
<feature type="domain" description="Ribosomal protein/NADH dehydrogenase" evidence="3">
    <location>
        <begin position="47"/>
        <end position="129"/>
    </location>
</feature>
<sequence length="152" mass="17360">MVSATLPRFSIVAQVHRLNRIAGVGSPATAFRLNTKKFTGLELQLNEKMKAAEGLKEFWKTNLPTLKFHNDDFGFRVTKIQLADETEEVKCPVKLKVFGVDQKDNFELDCKSKPRSLIFEEFIKHIEAKQVPEEEIPVLSTRPSDKKKNSEN</sequence>
<evidence type="ECO:0000313" key="5">
    <source>
        <dbReference type="Proteomes" id="UP000694255"/>
    </source>
</evidence>
<evidence type="ECO:0000313" key="4">
    <source>
        <dbReference type="EMBL" id="KAG7660613.1"/>
    </source>
</evidence>
<accession>A0A8J5QD80</accession>